<organism evidence="2 3">
    <name type="scientific">Durio zibethinus</name>
    <name type="common">Durian</name>
    <dbReference type="NCBI Taxonomy" id="66656"/>
    <lineage>
        <taxon>Eukaryota</taxon>
        <taxon>Viridiplantae</taxon>
        <taxon>Streptophyta</taxon>
        <taxon>Embryophyta</taxon>
        <taxon>Tracheophyta</taxon>
        <taxon>Spermatophyta</taxon>
        <taxon>Magnoliopsida</taxon>
        <taxon>eudicotyledons</taxon>
        <taxon>Gunneridae</taxon>
        <taxon>Pentapetalae</taxon>
        <taxon>rosids</taxon>
        <taxon>malvids</taxon>
        <taxon>Malvales</taxon>
        <taxon>Malvaceae</taxon>
        <taxon>Helicteroideae</taxon>
        <taxon>Durio</taxon>
    </lineage>
</organism>
<evidence type="ECO:0000256" key="1">
    <source>
        <dbReference type="SAM" id="Phobius"/>
    </source>
</evidence>
<keyword evidence="1" id="KW-0472">Membrane</keyword>
<dbReference type="RefSeq" id="XP_022722082.1">
    <property type="nucleotide sequence ID" value="XM_022866347.1"/>
</dbReference>
<keyword evidence="1" id="KW-0812">Transmembrane</keyword>
<dbReference type="AlphaFoldDB" id="A0A6P5X2X2"/>
<evidence type="ECO:0000313" key="2">
    <source>
        <dbReference type="Proteomes" id="UP000515121"/>
    </source>
</evidence>
<dbReference type="KEGG" id="dzi:111279327"/>
<proteinExistence type="predicted"/>
<sequence length="187" mass="21139">MDASVCFIAAIRCTMIFGFIHGRVGPENQVPLPSQKIMPIAVLISPFLFYLLLLSASQRQGKFMEVPLPSDSADSFTTVGVLRGCLCWLTCGTGTVAMKQYDFWVMKEYDEEESWTKAVVNIPFLCLRPLSFLKNVEALLEMDGKLVLYNPREGTQCRRKLEIESLVSPTLLWQWELGEICSSDENE</sequence>
<dbReference type="OrthoDB" id="591557at2759"/>
<dbReference type="Proteomes" id="UP000515121">
    <property type="component" value="Unplaced"/>
</dbReference>
<protein>
    <submittedName>
        <fullName evidence="3">F-box/kelch-repeat protein At3g06240-like</fullName>
    </submittedName>
</protein>
<accession>A0A6P5X2X2</accession>
<evidence type="ECO:0000313" key="3">
    <source>
        <dbReference type="RefSeq" id="XP_022722082.1"/>
    </source>
</evidence>
<dbReference type="GeneID" id="111279327"/>
<feature type="transmembrane region" description="Helical" evidence="1">
    <location>
        <begin position="37"/>
        <end position="54"/>
    </location>
</feature>
<reference evidence="3" key="1">
    <citation type="submission" date="2025-08" db="UniProtKB">
        <authorList>
            <consortium name="RefSeq"/>
        </authorList>
    </citation>
    <scope>IDENTIFICATION</scope>
    <source>
        <tissue evidence="3">Fruit stalk</tissue>
    </source>
</reference>
<keyword evidence="1" id="KW-1133">Transmembrane helix</keyword>
<name>A0A6P5X2X2_DURZI</name>
<gene>
    <name evidence="3" type="primary">LOC111279327</name>
</gene>
<keyword evidence="2" id="KW-1185">Reference proteome</keyword>